<dbReference type="GO" id="GO:0022625">
    <property type="term" value="C:cytosolic large ribosomal subunit"/>
    <property type="evidence" value="ECO:0007669"/>
    <property type="project" value="TreeGrafter"/>
</dbReference>
<name>A0A0H3G6Y7_ZYMMA</name>
<sequence length="58" mass="6548">MATLKVTQIGSPIRRSPDQRATLIGLGLNKMHRTRELKDTPDVRGMLRKVAHLVKVEN</sequence>
<dbReference type="eggNOG" id="COG1841">
    <property type="taxonomic scope" value="Bacteria"/>
</dbReference>
<dbReference type="PIRSF" id="PIRSF002211">
    <property type="entry name" value="Ribosomal_L30_bac-type"/>
    <property type="match status" value="1"/>
</dbReference>
<dbReference type="SUPFAM" id="SSF55129">
    <property type="entry name" value="Ribosomal protein L30p/L7e"/>
    <property type="match status" value="1"/>
</dbReference>
<evidence type="ECO:0000256" key="3">
    <source>
        <dbReference type="ARBA" id="ARBA00022980"/>
    </source>
</evidence>
<dbReference type="Pfam" id="PF00327">
    <property type="entry name" value="Ribosomal_L30"/>
    <property type="match status" value="1"/>
</dbReference>
<evidence type="ECO:0000259" key="6">
    <source>
        <dbReference type="Pfam" id="PF00327"/>
    </source>
</evidence>
<evidence type="ECO:0000256" key="5">
    <source>
        <dbReference type="HAMAP-Rule" id="MF_01371"/>
    </source>
</evidence>
<reference evidence="7 8" key="1">
    <citation type="journal article" date="2011" name="J. Bacteriol.">
        <title>Genome sequence of the ethanol-producing Zymomonas mobilis subsp. mobilis lectotype strain ATCC 10988.</title>
        <authorList>
            <person name="Pappas K.M."/>
            <person name="Kouvelis V.N."/>
            <person name="Saunders E."/>
            <person name="Brettin T.S."/>
            <person name="Bruce D."/>
            <person name="Detter C."/>
            <person name="Balakireva M."/>
            <person name="Han C.S."/>
            <person name="Savvakis G."/>
            <person name="Kyrpides N.C."/>
            <person name="Typas M.A."/>
        </authorList>
    </citation>
    <scope>NUCLEOTIDE SEQUENCE [LARGE SCALE GENOMIC DNA]</scope>
    <source>
        <strain evidence="8">ATCC 10988 / DSM 424 / CCUG 17860 / LMG 404 / NCIMB 8938 / NRRL B-806 / ZM1</strain>
    </source>
</reference>
<dbReference type="OrthoDB" id="9812790at2"/>
<evidence type="ECO:0000256" key="2">
    <source>
        <dbReference type="ARBA" id="ARBA00011838"/>
    </source>
</evidence>
<dbReference type="Gene3D" id="3.30.1390.20">
    <property type="entry name" value="Ribosomal protein L30, ferredoxin-like fold domain"/>
    <property type="match status" value="1"/>
</dbReference>
<dbReference type="InterPro" id="IPR016082">
    <property type="entry name" value="Ribosomal_uL30_ferredoxin-like"/>
</dbReference>
<dbReference type="NCBIfam" id="TIGR01308">
    <property type="entry name" value="rpmD_bact"/>
    <property type="match status" value="1"/>
</dbReference>
<dbReference type="GO" id="GO:0006412">
    <property type="term" value="P:translation"/>
    <property type="evidence" value="ECO:0007669"/>
    <property type="project" value="UniProtKB-UniRule"/>
</dbReference>
<dbReference type="RefSeq" id="WP_011240441.1">
    <property type="nucleotide sequence ID" value="NC_017262.1"/>
</dbReference>
<dbReference type="Proteomes" id="UP000001494">
    <property type="component" value="Chromosome"/>
</dbReference>
<evidence type="ECO:0000313" key="7">
    <source>
        <dbReference type="EMBL" id="AEH62896.1"/>
    </source>
</evidence>
<proteinExistence type="inferred from homology"/>
<dbReference type="InterPro" id="IPR005996">
    <property type="entry name" value="Ribosomal_uL30_bac-type"/>
</dbReference>
<dbReference type="HAMAP" id="MF_01371_B">
    <property type="entry name" value="Ribosomal_uL30_B"/>
    <property type="match status" value="1"/>
</dbReference>
<keyword evidence="4 5" id="KW-0687">Ribonucleoprotein</keyword>
<evidence type="ECO:0000256" key="1">
    <source>
        <dbReference type="ARBA" id="ARBA00007594"/>
    </source>
</evidence>
<evidence type="ECO:0000256" key="4">
    <source>
        <dbReference type="ARBA" id="ARBA00023274"/>
    </source>
</evidence>
<dbReference type="GeneID" id="79904274"/>
<accession>A0A0H3G6Y7</accession>
<dbReference type="PANTHER" id="PTHR15892">
    <property type="entry name" value="MITOCHONDRIAL RIBOSOMAL PROTEIN L30"/>
    <property type="match status" value="1"/>
</dbReference>
<comment type="similarity">
    <text evidence="1 5">Belongs to the universal ribosomal protein uL30 family.</text>
</comment>
<dbReference type="PANTHER" id="PTHR15892:SF2">
    <property type="entry name" value="LARGE RIBOSOMAL SUBUNIT PROTEIN UL30M"/>
    <property type="match status" value="1"/>
</dbReference>
<dbReference type="KEGG" id="zmm:Zmob_1062"/>
<dbReference type="HOGENOM" id="CLU_131047_1_2_5"/>
<dbReference type="SMR" id="A0A0H3G6Y7"/>
<comment type="subunit">
    <text evidence="2 5">Part of the 50S ribosomal subunit.</text>
</comment>
<keyword evidence="3 5" id="KW-0689">Ribosomal protein</keyword>
<evidence type="ECO:0000313" key="8">
    <source>
        <dbReference type="Proteomes" id="UP000001494"/>
    </source>
</evidence>
<gene>
    <name evidence="5" type="primary">rpmD</name>
    <name evidence="7" type="ordered locus">Zmob_1062</name>
</gene>
<dbReference type="EMBL" id="CP002850">
    <property type="protein sequence ID" value="AEH62896.1"/>
    <property type="molecule type" value="Genomic_DNA"/>
</dbReference>
<dbReference type="AlphaFoldDB" id="A0A0H3G6Y7"/>
<organism evidence="7 8">
    <name type="scientific">Zymomonas mobilis subsp. mobilis (strain ATCC 10988 / DSM 424 / LMG 404 / NCIMB 8938 / NRRL B-806 / ZM1)</name>
    <dbReference type="NCBI Taxonomy" id="555217"/>
    <lineage>
        <taxon>Bacteria</taxon>
        <taxon>Pseudomonadati</taxon>
        <taxon>Pseudomonadota</taxon>
        <taxon>Alphaproteobacteria</taxon>
        <taxon>Sphingomonadales</taxon>
        <taxon>Zymomonadaceae</taxon>
        <taxon>Zymomonas</taxon>
    </lineage>
</organism>
<dbReference type="InterPro" id="IPR036919">
    <property type="entry name" value="Ribo_uL30_ferredoxin-like_sf"/>
</dbReference>
<feature type="domain" description="Large ribosomal subunit protein uL30-like ferredoxin-like fold" evidence="6">
    <location>
        <begin position="4"/>
        <end position="54"/>
    </location>
</feature>
<dbReference type="GO" id="GO:0003735">
    <property type="term" value="F:structural constituent of ribosome"/>
    <property type="evidence" value="ECO:0007669"/>
    <property type="project" value="InterPro"/>
</dbReference>
<dbReference type="CDD" id="cd01658">
    <property type="entry name" value="Ribosomal_L30"/>
    <property type="match status" value="1"/>
</dbReference>
<protein>
    <recommendedName>
        <fullName evidence="5">Large ribosomal subunit protein uL30</fullName>
    </recommendedName>
</protein>